<evidence type="ECO:0000256" key="3">
    <source>
        <dbReference type="ARBA" id="ARBA00022729"/>
    </source>
</evidence>
<dbReference type="GO" id="GO:0000139">
    <property type="term" value="C:Golgi membrane"/>
    <property type="evidence" value="ECO:0007669"/>
    <property type="project" value="UniProtKB-SubCell"/>
</dbReference>
<keyword evidence="9" id="KW-1185">Reference proteome</keyword>
<dbReference type="Proteomes" id="UP001314205">
    <property type="component" value="Unassembled WGS sequence"/>
</dbReference>
<comment type="subcellular location">
    <subcellularLocation>
        <location evidence="1">Membrane</location>
        <topology evidence="1">Single-pass membrane protein</topology>
    </subcellularLocation>
</comment>
<keyword evidence="4 6" id="KW-1133">Transmembrane helix</keyword>
<evidence type="ECO:0000256" key="7">
    <source>
        <dbReference type="SAM" id="SignalP"/>
    </source>
</evidence>
<protein>
    <recommendedName>
        <fullName evidence="10">Cation-dependent mannose-6-phosphate receptor</fullName>
    </recommendedName>
</protein>
<accession>A0AAV1KIF0</accession>
<dbReference type="Pfam" id="PF09451">
    <property type="entry name" value="ATG27"/>
    <property type="match status" value="1"/>
</dbReference>
<keyword evidence="2 6" id="KW-0812">Transmembrane</keyword>
<dbReference type="AlphaFoldDB" id="A0AAV1KIF0"/>
<dbReference type="PANTHER" id="PTHR15071:SF0">
    <property type="entry name" value="MANNOSE 6-PHOSPHATE RECEPTOR-LIKE PROTEIN 1"/>
    <property type="match status" value="1"/>
</dbReference>
<evidence type="ECO:0000313" key="8">
    <source>
        <dbReference type="EMBL" id="CAK1582848.1"/>
    </source>
</evidence>
<feature type="transmembrane region" description="Helical" evidence="6">
    <location>
        <begin position="194"/>
        <end position="213"/>
    </location>
</feature>
<evidence type="ECO:0008006" key="10">
    <source>
        <dbReference type="Google" id="ProtNLM"/>
    </source>
</evidence>
<organism evidence="8 9">
    <name type="scientific">Parnassius mnemosyne</name>
    <name type="common">clouded apollo</name>
    <dbReference type="NCBI Taxonomy" id="213953"/>
    <lineage>
        <taxon>Eukaryota</taxon>
        <taxon>Metazoa</taxon>
        <taxon>Ecdysozoa</taxon>
        <taxon>Arthropoda</taxon>
        <taxon>Hexapoda</taxon>
        <taxon>Insecta</taxon>
        <taxon>Pterygota</taxon>
        <taxon>Neoptera</taxon>
        <taxon>Endopterygota</taxon>
        <taxon>Lepidoptera</taxon>
        <taxon>Glossata</taxon>
        <taxon>Ditrysia</taxon>
        <taxon>Papilionoidea</taxon>
        <taxon>Papilionidae</taxon>
        <taxon>Parnassiinae</taxon>
        <taxon>Parnassini</taxon>
        <taxon>Parnassius</taxon>
        <taxon>Driopa</taxon>
    </lineage>
</organism>
<feature type="chain" id="PRO_5043382101" description="Cation-dependent mannose-6-phosphate receptor" evidence="7">
    <location>
        <begin position="25"/>
        <end position="275"/>
    </location>
</feature>
<evidence type="ECO:0000313" key="9">
    <source>
        <dbReference type="Proteomes" id="UP001314205"/>
    </source>
</evidence>
<dbReference type="InterPro" id="IPR018939">
    <property type="entry name" value="Autophagy-rel_prot_27"/>
</dbReference>
<proteinExistence type="predicted"/>
<sequence>MDISRSVLCFLFVFCSLFYTLTCADVCVKKSSCICEFPNGTGIDLTPTVKSTFYSAQIYEIKSGGNQYVLSTYFYHPCFDALPNVNQTVSNNTCTKSLSICRHVNNFDLVNATGLFKKDSGIYEYMGSSNFTEFSSDGQSITYHNDPSLTIVLLVCAQTDDQLHVYSTNEPNKIVLSFYSRSACLRQIEEPGRSFGSTLLIIFFSVVIFYLVLGICTKKFLMGATGVEVIPNLGFWTDLPNLVKDGWAFMINGFKLPTRGTGPVTSPDPNSYDSI</sequence>
<dbReference type="PANTHER" id="PTHR15071">
    <property type="entry name" value="MANNOSE-6-PHOSPHATE RECEPTOR FAMILY MEMBER"/>
    <property type="match status" value="1"/>
</dbReference>
<name>A0AAV1KIF0_9NEOP</name>
<keyword evidence="3 7" id="KW-0732">Signal</keyword>
<evidence type="ECO:0000256" key="2">
    <source>
        <dbReference type="ARBA" id="ARBA00022692"/>
    </source>
</evidence>
<evidence type="ECO:0000256" key="4">
    <source>
        <dbReference type="ARBA" id="ARBA00022989"/>
    </source>
</evidence>
<gene>
    <name evidence="8" type="ORF">PARMNEM_LOCUS4331</name>
</gene>
<evidence type="ECO:0000256" key="1">
    <source>
        <dbReference type="ARBA" id="ARBA00004167"/>
    </source>
</evidence>
<evidence type="ECO:0000256" key="6">
    <source>
        <dbReference type="SAM" id="Phobius"/>
    </source>
</evidence>
<feature type="signal peptide" evidence="7">
    <location>
        <begin position="1"/>
        <end position="24"/>
    </location>
</feature>
<evidence type="ECO:0000256" key="5">
    <source>
        <dbReference type="ARBA" id="ARBA00023136"/>
    </source>
</evidence>
<dbReference type="EMBL" id="CAVLGL010000046">
    <property type="protein sequence ID" value="CAK1582848.1"/>
    <property type="molecule type" value="Genomic_DNA"/>
</dbReference>
<dbReference type="GO" id="GO:0005802">
    <property type="term" value="C:trans-Golgi network"/>
    <property type="evidence" value="ECO:0007669"/>
    <property type="project" value="TreeGrafter"/>
</dbReference>
<comment type="caution">
    <text evidence="8">The sequence shown here is derived from an EMBL/GenBank/DDBJ whole genome shotgun (WGS) entry which is preliminary data.</text>
</comment>
<reference evidence="8 9" key="1">
    <citation type="submission" date="2023-11" db="EMBL/GenBank/DDBJ databases">
        <authorList>
            <person name="Hedman E."/>
            <person name="Englund M."/>
            <person name="Stromberg M."/>
            <person name="Nyberg Akerstrom W."/>
            <person name="Nylinder S."/>
            <person name="Jareborg N."/>
            <person name="Kallberg Y."/>
            <person name="Kronander E."/>
        </authorList>
    </citation>
    <scope>NUCLEOTIDE SEQUENCE [LARGE SCALE GENOMIC DNA]</scope>
</reference>
<keyword evidence="5 6" id="KW-0472">Membrane</keyword>